<dbReference type="InterPro" id="IPR002083">
    <property type="entry name" value="MATH/TRAF_dom"/>
</dbReference>
<sequence>MALPYFYSPLRRAAATKLTNTRTSPPAVTHGRFSSVLSIAPSMSFAGVSLVGDDGEASRSTWDAAADSPDSGYHLFVVRGYSRTKETPNGKCINSRQFRVGGYRWHIGYYPSGLKANGKDYMSFYLRLDDHVAKDVTIQFELSFIDQVDRQEPSRIRDMKSCNIRHDCSWGYPCFIRRSVLEGSRHLKNDSFTVRCDIAVLADANTERSSSTVPAPPPPSIQQHLSSLLVSGEGTDVTFEVGGETFMAHRCVLAARSPVFRAELFGPMKEGTTRSAISIDDMEPKVFRLLLSFIYSDTVPEINYDNGHGDDDGVMELWKKLLVAADIYDLQKLRMVCEENLCRYIEPTTVAGILSLAEQHSCQWLRNTCLDFRNSLQPQGRNHDQDSVA</sequence>
<dbReference type="CDD" id="cd18280">
    <property type="entry name" value="BTB_POZ_BPM_plant"/>
    <property type="match status" value="1"/>
</dbReference>
<dbReference type="InterPro" id="IPR000210">
    <property type="entry name" value="BTB/POZ_dom"/>
</dbReference>
<comment type="caution">
    <text evidence="5">The sequence shown here is derived from an EMBL/GenBank/DDBJ whole genome shotgun (WGS) entry which is preliminary data.</text>
</comment>
<accession>A0A835C723</accession>
<proteinExistence type="inferred from homology"/>
<dbReference type="PANTHER" id="PTHR26379">
    <property type="entry name" value="BTB/POZ AND MATH DOMAIN-CONTAINING PROTEIN 1"/>
    <property type="match status" value="1"/>
</dbReference>
<feature type="domain" description="BTB" evidence="3">
    <location>
        <begin position="235"/>
        <end position="303"/>
    </location>
</feature>
<dbReference type="SUPFAM" id="SSF49599">
    <property type="entry name" value="TRAF domain-like"/>
    <property type="match status" value="1"/>
</dbReference>
<comment type="similarity">
    <text evidence="2">Belongs to the Tdpoz family.</text>
</comment>
<dbReference type="GO" id="GO:0016567">
    <property type="term" value="P:protein ubiquitination"/>
    <property type="evidence" value="ECO:0007669"/>
    <property type="project" value="InterPro"/>
</dbReference>
<dbReference type="Pfam" id="PF22486">
    <property type="entry name" value="MATH_2"/>
    <property type="match status" value="1"/>
</dbReference>
<dbReference type="PROSITE" id="PS50097">
    <property type="entry name" value="BTB"/>
    <property type="match status" value="1"/>
</dbReference>
<evidence type="ECO:0000256" key="1">
    <source>
        <dbReference type="ARBA" id="ARBA00004906"/>
    </source>
</evidence>
<organism evidence="5 6">
    <name type="scientific">Digitaria exilis</name>
    <dbReference type="NCBI Taxonomy" id="1010633"/>
    <lineage>
        <taxon>Eukaryota</taxon>
        <taxon>Viridiplantae</taxon>
        <taxon>Streptophyta</taxon>
        <taxon>Embryophyta</taxon>
        <taxon>Tracheophyta</taxon>
        <taxon>Spermatophyta</taxon>
        <taxon>Magnoliopsida</taxon>
        <taxon>Liliopsida</taxon>
        <taxon>Poales</taxon>
        <taxon>Poaceae</taxon>
        <taxon>PACMAD clade</taxon>
        <taxon>Panicoideae</taxon>
        <taxon>Panicodae</taxon>
        <taxon>Paniceae</taxon>
        <taxon>Anthephorinae</taxon>
        <taxon>Digitaria</taxon>
    </lineage>
</organism>
<dbReference type="Proteomes" id="UP000636709">
    <property type="component" value="Unassembled WGS sequence"/>
</dbReference>
<comment type="pathway">
    <text evidence="1">Protein modification; protein ubiquitination.</text>
</comment>
<dbReference type="InterPro" id="IPR011333">
    <property type="entry name" value="SKP1/BTB/POZ_sf"/>
</dbReference>
<dbReference type="InterPro" id="IPR008974">
    <property type="entry name" value="TRAF-like"/>
</dbReference>
<evidence type="ECO:0000313" key="5">
    <source>
        <dbReference type="EMBL" id="KAF8722886.1"/>
    </source>
</evidence>
<keyword evidence="6" id="KW-1185">Reference proteome</keyword>
<name>A0A835C723_9POAL</name>
<dbReference type="OrthoDB" id="689973at2759"/>
<dbReference type="PANTHER" id="PTHR26379:SF295">
    <property type="entry name" value="OS10G0429651 PROTEIN"/>
    <property type="match status" value="1"/>
</dbReference>
<evidence type="ECO:0000313" key="6">
    <source>
        <dbReference type="Proteomes" id="UP000636709"/>
    </source>
</evidence>
<reference evidence="5" key="1">
    <citation type="submission" date="2020-07" db="EMBL/GenBank/DDBJ databases">
        <title>Genome sequence and genetic diversity analysis of an under-domesticated orphan crop, white fonio (Digitaria exilis).</title>
        <authorList>
            <person name="Bennetzen J.L."/>
            <person name="Chen S."/>
            <person name="Ma X."/>
            <person name="Wang X."/>
            <person name="Yssel A.E.J."/>
            <person name="Chaluvadi S.R."/>
            <person name="Johnson M."/>
            <person name="Gangashetty P."/>
            <person name="Hamidou F."/>
            <person name="Sanogo M.D."/>
            <person name="Zwaenepoel A."/>
            <person name="Wallace J."/>
            <person name="Van De Peer Y."/>
            <person name="Van Deynze A."/>
        </authorList>
    </citation>
    <scope>NUCLEOTIDE SEQUENCE</scope>
    <source>
        <tissue evidence="5">Leaves</tissue>
    </source>
</reference>
<dbReference type="CDD" id="cd00121">
    <property type="entry name" value="MATH"/>
    <property type="match status" value="1"/>
</dbReference>
<dbReference type="PROSITE" id="PS50144">
    <property type="entry name" value="MATH"/>
    <property type="match status" value="1"/>
</dbReference>
<dbReference type="SMART" id="SM00225">
    <property type="entry name" value="BTB"/>
    <property type="match status" value="1"/>
</dbReference>
<dbReference type="Gene3D" id="2.60.210.10">
    <property type="entry name" value="Apoptosis, Tumor Necrosis Factor Receptor Associated Protein 2, Chain A"/>
    <property type="match status" value="1"/>
</dbReference>
<dbReference type="AlphaFoldDB" id="A0A835C723"/>
<dbReference type="InterPro" id="IPR056423">
    <property type="entry name" value="BACK_BPM_SPOP"/>
</dbReference>
<evidence type="ECO:0000259" key="4">
    <source>
        <dbReference type="PROSITE" id="PS50144"/>
    </source>
</evidence>
<feature type="domain" description="MATH" evidence="4">
    <location>
        <begin position="71"/>
        <end position="198"/>
    </location>
</feature>
<evidence type="ECO:0000259" key="3">
    <source>
        <dbReference type="PROSITE" id="PS50097"/>
    </source>
</evidence>
<dbReference type="SUPFAM" id="SSF54695">
    <property type="entry name" value="POZ domain"/>
    <property type="match status" value="1"/>
</dbReference>
<dbReference type="InterPro" id="IPR045005">
    <property type="entry name" value="BPM1-6"/>
</dbReference>
<gene>
    <name evidence="5" type="ORF">HU200_022023</name>
</gene>
<dbReference type="Pfam" id="PF24570">
    <property type="entry name" value="BACK_BPM_SPOP"/>
    <property type="match status" value="1"/>
</dbReference>
<dbReference type="Pfam" id="PF00651">
    <property type="entry name" value="BTB"/>
    <property type="match status" value="1"/>
</dbReference>
<protein>
    <submittedName>
        <fullName evidence="5">Uncharacterized protein</fullName>
    </submittedName>
</protein>
<dbReference type="Gene3D" id="3.30.710.10">
    <property type="entry name" value="Potassium Channel Kv1.1, Chain A"/>
    <property type="match status" value="1"/>
</dbReference>
<dbReference type="EMBL" id="JACEFO010001669">
    <property type="protein sequence ID" value="KAF8722886.1"/>
    <property type="molecule type" value="Genomic_DNA"/>
</dbReference>
<evidence type="ECO:0000256" key="2">
    <source>
        <dbReference type="ARBA" id="ARBA00010846"/>
    </source>
</evidence>